<comment type="caution">
    <text evidence="2">The sequence shown here is derived from an EMBL/GenBank/DDBJ whole genome shotgun (WGS) entry which is preliminary data.</text>
</comment>
<evidence type="ECO:0000256" key="1">
    <source>
        <dbReference type="SAM" id="MobiDB-lite"/>
    </source>
</evidence>
<dbReference type="EMBL" id="SCEB01008567">
    <property type="protein sequence ID" value="RXM91500.1"/>
    <property type="molecule type" value="Genomic_DNA"/>
</dbReference>
<dbReference type="Proteomes" id="UP000289886">
    <property type="component" value="Unassembled WGS sequence"/>
</dbReference>
<proteinExistence type="predicted"/>
<gene>
    <name evidence="2" type="ORF">EOD39_21115</name>
</gene>
<accession>A0A444UTJ8</accession>
<sequence>MLARGCRGVQVPALMMNSLSVLHAYDLGTRLLSPSSADCSSVGRRLKSGLRLKSRQLRSSRRGESSQAPRSSWPSASISRSLLGNFEVLPLECLQYYEHRVHLPTPMYHRFLRDTPDSEGVCVDIAQPTQLCST</sequence>
<evidence type="ECO:0000313" key="2">
    <source>
        <dbReference type="EMBL" id="RXM91500.1"/>
    </source>
</evidence>
<feature type="region of interest" description="Disordered" evidence="1">
    <location>
        <begin position="53"/>
        <end position="76"/>
    </location>
</feature>
<keyword evidence="3" id="KW-1185">Reference proteome</keyword>
<reference evidence="2 3" key="1">
    <citation type="submission" date="2019-01" db="EMBL/GenBank/DDBJ databases">
        <title>Draft Genome and Complete Hox-Cluster Characterization of the Sterlet Sturgeon (Acipenser ruthenus).</title>
        <authorList>
            <person name="Wei Q."/>
        </authorList>
    </citation>
    <scope>NUCLEOTIDE SEQUENCE [LARGE SCALE GENOMIC DNA]</scope>
    <source>
        <strain evidence="2">WHYD16114868_AA</strain>
        <tissue evidence="2">Blood</tissue>
    </source>
</reference>
<name>A0A444UTJ8_ACIRT</name>
<protein>
    <submittedName>
        <fullName evidence="2">Protein FAM214B</fullName>
    </submittedName>
</protein>
<evidence type="ECO:0000313" key="3">
    <source>
        <dbReference type="Proteomes" id="UP000289886"/>
    </source>
</evidence>
<dbReference type="AlphaFoldDB" id="A0A444UTJ8"/>
<organism evidence="2 3">
    <name type="scientific">Acipenser ruthenus</name>
    <name type="common">Sterlet sturgeon</name>
    <dbReference type="NCBI Taxonomy" id="7906"/>
    <lineage>
        <taxon>Eukaryota</taxon>
        <taxon>Metazoa</taxon>
        <taxon>Chordata</taxon>
        <taxon>Craniata</taxon>
        <taxon>Vertebrata</taxon>
        <taxon>Euteleostomi</taxon>
        <taxon>Actinopterygii</taxon>
        <taxon>Chondrostei</taxon>
        <taxon>Acipenseriformes</taxon>
        <taxon>Acipenseridae</taxon>
        <taxon>Acipenser</taxon>
    </lineage>
</organism>